<evidence type="ECO:0000259" key="2">
    <source>
        <dbReference type="PROSITE" id="PS50097"/>
    </source>
</evidence>
<organism evidence="3 4">
    <name type="scientific">Arthrobotrys musiformis</name>
    <dbReference type="NCBI Taxonomy" id="47236"/>
    <lineage>
        <taxon>Eukaryota</taxon>
        <taxon>Fungi</taxon>
        <taxon>Dikarya</taxon>
        <taxon>Ascomycota</taxon>
        <taxon>Pezizomycotina</taxon>
        <taxon>Orbiliomycetes</taxon>
        <taxon>Orbiliales</taxon>
        <taxon>Orbiliaceae</taxon>
        <taxon>Arthrobotrys</taxon>
    </lineage>
</organism>
<feature type="region of interest" description="Disordered" evidence="1">
    <location>
        <begin position="1"/>
        <end position="27"/>
    </location>
</feature>
<accession>A0AAV9VRK6</accession>
<dbReference type="CDD" id="cd18186">
    <property type="entry name" value="BTB_POZ_ZBTB_KLHL-like"/>
    <property type="match status" value="1"/>
</dbReference>
<reference evidence="3 4" key="1">
    <citation type="submission" date="2023-08" db="EMBL/GenBank/DDBJ databases">
        <authorList>
            <person name="Palmer J.M."/>
        </authorList>
    </citation>
    <scope>NUCLEOTIDE SEQUENCE [LARGE SCALE GENOMIC DNA]</scope>
    <source>
        <strain evidence="3 4">TWF481</strain>
    </source>
</reference>
<evidence type="ECO:0000256" key="1">
    <source>
        <dbReference type="SAM" id="MobiDB-lite"/>
    </source>
</evidence>
<feature type="domain" description="BTB" evidence="2">
    <location>
        <begin position="52"/>
        <end position="120"/>
    </location>
</feature>
<proteinExistence type="predicted"/>
<evidence type="ECO:0000313" key="3">
    <source>
        <dbReference type="EMBL" id="KAK6495119.1"/>
    </source>
</evidence>
<comment type="caution">
    <text evidence="3">The sequence shown here is derived from an EMBL/GenBank/DDBJ whole genome shotgun (WGS) entry which is preliminary data.</text>
</comment>
<dbReference type="EMBL" id="JAVHJL010000013">
    <property type="protein sequence ID" value="KAK6495119.1"/>
    <property type="molecule type" value="Genomic_DNA"/>
</dbReference>
<keyword evidence="4" id="KW-1185">Reference proteome</keyword>
<dbReference type="InterPro" id="IPR011333">
    <property type="entry name" value="SKP1/BTB/POZ_sf"/>
</dbReference>
<evidence type="ECO:0000313" key="4">
    <source>
        <dbReference type="Proteomes" id="UP001370758"/>
    </source>
</evidence>
<sequence>MSSNKTDDIPTNPGAGGQPGKPEPRWSMPYFLTPTQRRELALRRVTPGDKFSDQDIFVRGKKYGLHRAITGPQSEYFERKTKEISDKNGAGHLFHIDMSRDAAFDRIVDWLYSAKGATEKDDIKFLADFYQQSCEFGISPLQLQIIQLVESRAQAQKFLGADARNAVNFLNTAFIVTTKSSSRRSWEILVGLCKRFIQEISAGEVFEILSNETYDDAFKEEIKGQIGAGRITIDSSDVAGSPQKASAAKRVKTA</sequence>
<dbReference type="AlphaFoldDB" id="A0AAV9VRK6"/>
<gene>
    <name evidence="3" type="ORF">TWF481_003147</name>
</gene>
<dbReference type="Proteomes" id="UP001370758">
    <property type="component" value="Unassembled WGS sequence"/>
</dbReference>
<name>A0AAV9VRK6_9PEZI</name>
<protein>
    <recommendedName>
        <fullName evidence="2">BTB domain-containing protein</fullName>
    </recommendedName>
</protein>
<dbReference type="PROSITE" id="PS50097">
    <property type="entry name" value="BTB"/>
    <property type="match status" value="1"/>
</dbReference>
<dbReference type="InterPro" id="IPR000210">
    <property type="entry name" value="BTB/POZ_dom"/>
</dbReference>
<dbReference type="Gene3D" id="3.30.710.10">
    <property type="entry name" value="Potassium Channel Kv1.1, Chain A"/>
    <property type="match status" value="1"/>
</dbReference>